<feature type="repeat" description="RCC1" evidence="3">
    <location>
        <begin position="434"/>
        <end position="487"/>
    </location>
</feature>
<dbReference type="EMBL" id="LODT01000046">
    <property type="protein sequence ID" value="KYQ88944.1"/>
    <property type="molecule type" value="Genomic_DNA"/>
</dbReference>
<sequence length="870" mass="97532">MFRKAMDYIFDYSSNNRSSTPQYYHNIANCSHTYNNIINSKKLAFDSIPLVNLIECIIGLDKEKKIKVLEMVDTNGDTALTWIAANTTNYPHLTKLFDSIQKDCPTLFNLQNTFDETPLHVAVIHENRTFLDFLISKQVDGTIKDNRHLTAYDICKRKGLVEFEKSFEKLQNLMISDYQPQVFQWGQILASSNINQLSKSSPVLFNDLESSISQIAFGANFSMLLTDTGSLYSWGYCSYGKLGHQTKRDLTTPTLIKELENKNIKSIACGKDHSVALDNIGCVYVWGNGSSGRLGNGSYDPQPIPKILPFFDGVGIVQIACGSEHTLALGSNGHVYSWGSALFGKLGYQRAGGFQSTPERITDLVPCSQIACGNWFSVALSKNGDVFTFGCGKEGRLGRKSSDTHMPGRVEFSGQKIKKIVCGINFTLCQTKNNIIYGFGSNSKKLLNFERTAEVFYDSPTQLAHLLPYPINNLEVGDNHVLVLTDQGEVLSFGDREYGQIGEGDTLGSCNFTRIKLIDGASVFKISAGCNSSMMGLSSGHQQLGMEISQLLETNKFSDLRLCINNQYDNYIQAHKCIVASRCQPLHQLLQQEISSPNNSNSVHISQTTQVTSKTQDGIIYLNFTLKSLTTLSLLLRFIYTDHTPIKNENIEELGELAYLLKIERLTYICKFKSATKGVVKSLDLLPTSSLTEDFGKLATQEFLDIYSDIELKVHEEDASYKLLKSYKVFLSLRSNYFKLMFNGNFLENDKRVVDIYETNGQSLQLLLTYIYSNQVPSDPTECIDLLVLADLHQLPRAKELSAGVIRSFIDGENICYIYKIGLEYNVKPLIAWCESKINSFKSIESIPYFDQLNSTAQQNLLKRANTPKK</sequence>
<organism evidence="5 6">
    <name type="scientific">Tieghemostelium lacteum</name>
    <name type="common">Slime mold</name>
    <name type="synonym">Dictyostelium lacteum</name>
    <dbReference type="NCBI Taxonomy" id="361077"/>
    <lineage>
        <taxon>Eukaryota</taxon>
        <taxon>Amoebozoa</taxon>
        <taxon>Evosea</taxon>
        <taxon>Eumycetozoa</taxon>
        <taxon>Dictyostelia</taxon>
        <taxon>Dictyosteliales</taxon>
        <taxon>Raperosteliaceae</taxon>
        <taxon>Tieghemostelium</taxon>
    </lineage>
</organism>
<dbReference type="InterPro" id="IPR000210">
    <property type="entry name" value="BTB/POZ_dom"/>
</dbReference>
<evidence type="ECO:0000256" key="1">
    <source>
        <dbReference type="ARBA" id="ARBA00022737"/>
    </source>
</evidence>
<dbReference type="Gene3D" id="2.130.10.30">
    <property type="entry name" value="Regulator of chromosome condensation 1/beta-lactamase-inhibitor protein II"/>
    <property type="match status" value="2"/>
</dbReference>
<dbReference type="OrthoDB" id="8068875at2759"/>
<dbReference type="SMART" id="SM00225">
    <property type="entry name" value="BTB"/>
    <property type="match status" value="2"/>
</dbReference>
<dbReference type="InterPro" id="IPR036770">
    <property type="entry name" value="Ankyrin_rpt-contain_sf"/>
</dbReference>
<dbReference type="Gene3D" id="3.30.710.10">
    <property type="entry name" value="Potassium Channel Kv1.1, Chain A"/>
    <property type="match status" value="2"/>
</dbReference>
<dbReference type="InParanoid" id="A0A151Z568"/>
<dbReference type="Pfam" id="PF25390">
    <property type="entry name" value="WD40_RLD"/>
    <property type="match status" value="1"/>
</dbReference>
<dbReference type="Proteomes" id="UP000076078">
    <property type="component" value="Unassembled WGS sequence"/>
</dbReference>
<dbReference type="PROSITE" id="PS50088">
    <property type="entry name" value="ANK_REPEAT"/>
    <property type="match status" value="1"/>
</dbReference>
<dbReference type="InterPro" id="IPR000408">
    <property type="entry name" value="Reg_chr_condens"/>
</dbReference>
<feature type="repeat" description="RCC1" evidence="3">
    <location>
        <begin position="488"/>
        <end position="539"/>
    </location>
</feature>
<dbReference type="Pfam" id="PF00651">
    <property type="entry name" value="BTB"/>
    <property type="match status" value="2"/>
</dbReference>
<dbReference type="InterPro" id="IPR011333">
    <property type="entry name" value="SKP1/BTB/POZ_sf"/>
</dbReference>
<dbReference type="PROSITE" id="PS00626">
    <property type="entry name" value="RCC1_2"/>
    <property type="match status" value="2"/>
</dbReference>
<dbReference type="PROSITE" id="PS50012">
    <property type="entry name" value="RCC1_3"/>
    <property type="match status" value="6"/>
</dbReference>
<evidence type="ECO:0000256" key="2">
    <source>
        <dbReference type="PROSITE-ProRule" id="PRU00023"/>
    </source>
</evidence>
<dbReference type="InterPro" id="IPR002110">
    <property type="entry name" value="Ankyrin_rpt"/>
</dbReference>
<dbReference type="SUPFAM" id="SSF48403">
    <property type="entry name" value="Ankyrin repeat"/>
    <property type="match status" value="1"/>
</dbReference>
<keyword evidence="1" id="KW-0677">Repeat</keyword>
<protein>
    <submittedName>
        <fullName evidence="5">Ankyrin repeat-containing protein</fullName>
    </submittedName>
</protein>
<dbReference type="SUPFAM" id="SSF50985">
    <property type="entry name" value="RCC1/BLIP-II"/>
    <property type="match status" value="1"/>
</dbReference>
<evidence type="ECO:0000313" key="6">
    <source>
        <dbReference type="Proteomes" id="UP000076078"/>
    </source>
</evidence>
<proteinExistence type="predicted"/>
<evidence type="ECO:0000313" key="5">
    <source>
        <dbReference type="EMBL" id="KYQ88944.1"/>
    </source>
</evidence>
<feature type="repeat" description="RCC1" evidence="3">
    <location>
        <begin position="333"/>
        <end position="383"/>
    </location>
</feature>
<keyword evidence="2" id="KW-0040">ANK repeat</keyword>
<dbReference type="InterPro" id="IPR058923">
    <property type="entry name" value="RCC1-like_dom"/>
</dbReference>
<evidence type="ECO:0000256" key="3">
    <source>
        <dbReference type="PROSITE-ProRule" id="PRU00235"/>
    </source>
</evidence>
<name>A0A151Z568_TIELA</name>
<dbReference type="CDD" id="cd18186">
    <property type="entry name" value="BTB_POZ_ZBTB_KLHL-like"/>
    <property type="match status" value="1"/>
</dbReference>
<dbReference type="AlphaFoldDB" id="A0A151Z568"/>
<comment type="caution">
    <text evidence="5">The sequence shown here is derived from an EMBL/GenBank/DDBJ whole genome shotgun (WGS) entry which is preliminary data.</text>
</comment>
<dbReference type="PANTHER" id="PTHR45622">
    <property type="entry name" value="UBIQUITIN-PROTEIN LIGASE E3A-RELATED"/>
    <property type="match status" value="1"/>
</dbReference>
<feature type="repeat" description="RCC1" evidence="3">
    <location>
        <begin position="229"/>
        <end position="280"/>
    </location>
</feature>
<dbReference type="InterPro" id="IPR009091">
    <property type="entry name" value="RCC1/BLIP-II"/>
</dbReference>
<feature type="domain" description="BTB" evidence="4">
    <location>
        <begin position="708"/>
        <end position="780"/>
    </location>
</feature>
<evidence type="ECO:0000259" key="4">
    <source>
        <dbReference type="PROSITE" id="PS50097"/>
    </source>
</evidence>
<feature type="domain" description="BTB" evidence="4">
    <location>
        <begin position="558"/>
        <end position="648"/>
    </location>
</feature>
<dbReference type="OMA" id="SCGNWHS"/>
<dbReference type="InterPro" id="IPR051709">
    <property type="entry name" value="Ub-ligase/GTPase-reg"/>
</dbReference>
<dbReference type="SUPFAM" id="SSF54695">
    <property type="entry name" value="POZ domain"/>
    <property type="match status" value="2"/>
</dbReference>
<dbReference type="PROSITE" id="PS50097">
    <property type="entry name" value="BTB"/>
    <property type="match status" value="2"/>
</dbReference>
<reference evidence="5 6" key="1">
    <citation type="submission" date="2015-12" db="EMBL/GenBank/DDBJ databases">
        <title>Dictyostelia acquired genes for synthesis and detection of signals that induce cell-type specialization by lateral gene transfer from prokaryotes.</title>
        <authorList>
            <person name="Gloeckner G."/>
            <person name="Schaap P."/>
        </authorList>
    </citation>
    <scope>NUCLEOTIDE SEQUENCE [LARGE SCALE GENOMIC DNA]</scope>
    <source>
        <strain evidence="5 6">TK</strain>
    </source>
</reference>
<dbReference type="STRING" id="361077.A0A151Z568"/>
<dbReference type="PRINTS" id="PR00633">
    <property type="entry name" value="RCCNDNSATION"/>
</dbReference>
<gene>
    <name evidence="5" type="ORF">DLAC_10528</name>
</gene>
<feature type="repeat" description="RCC1" evidence="3">
    <location>
        <begin position="281"/>
        <end position="332"/>
    </location>
</feature>
<feature type="repeat" description="ANK" evidence="2">
    <location>
        <begin position="114"/>
        <end position="146"/>
    </location>
</feature>
<dbReference type="PANTHER" id="PTHR45622:SF58">
    <property type="entry name" value="REGULATOR OF CHROMOSOME CONDENSATION DOMAIN-CONTAINING PROTEIN"/>
    <property type="match status" value="1"/>
</dbReference>
<dbReference type="Pfam" id="PF00415">
    <property type="entry name" value="RCC1"/>
    <property type="match status" value="1"/>
</dbReference>
<accession>A0A151Z568</accession>
<dbReference type="Gene3D" id="1.25.40.20">
    <property type="entry name" value="Ankyrin repeat-containing domain"/>
    <property type="match status" value="1"/>
</dbReference>
<feature type="repeat" description="RCC1" evidence="3">
    <location>
        <begin position="384"/>
        <end position="433"/>
    </location>
</feature>
<keyword evidence="6" id="KW-1185">Reference proteome</keyword>